<evidence type="ECO:0000256" key="4">
    <source>
        <dbReference type="ARBA" id="ARBA00022692"/>
    </source>
</evidence>
<evidence type="ECO:0000256" key="3">
    <source>
        <dbReference type="ARBA" id="ARBA00022448"/>
    </source>
</evidence>
<accession>A0A7H4N0X4</accession>
<keyword evidence="4 7" id="KW-0812">Transmembrane</keyword>
<keyword evidence="6 7" id="KW-0472">Membrane</keyword>
<dbReference type="PANTHER" id="PTHR42865">
    <property type="entry name" value="PROTON/GLUTAMATE-ASPARTATE SYMPORTER"/>
    <property type="match status" value="1"/>
</dbReference>
<evidence type="ECO:0000256" key="6">
    <source>
        <dbReference type="ARBA" id="ARBA00023136"/>
    </source>
</evidence>
<dbReference type="PANTHER" id="PTHR42865:SF5">
    <property type="entry name" value="L-CYSTINE TRANSPORTER TCYP"/>
    <property type="match status" value="1"/>
</dbReference>
<dbReference type="GO" id="GO:0015184">
    <property type="term" value="F:L-cystine transmembrane transporter activity"/>
    <property type="evidence" value="ECO:0007669"/>
    <property type="project" value="TreeGrafter"/>
</dbReference>
<dbReference type="AlphaFoldDB" id="A0A7H4N0X4"/>
<dbReference type="Pfam" id="PF00375">
    <property type="entry name" value="SDF"/>
    <property type="match status" value="1"/>
</dbReference>
<dbReference type="InterPro" id="IPR001991">
    <property type="entry name" value="Na-dicarboxylate_symporter"/>
</dbReference>
<comment type="subcellular location">
    <subcellularLocation>
        <location evidence="1">Membrane</location>
        <topology evidence="1">Multi-pass membrane protein</topology>
    </subcellularLocation>
</comment>
<dbReference type="InterPro" id="IPR036458">
    <property type="entry name" value="Na:dicarbo_symporter_sf"/>
</dbReference>
<evidence type="ECO:0000313" key="9">
    <source>
        <dbReference type="Proteomes" id="UP000254863"/>
    </source>
</evidence>
<keyword evidence="3" id="KW-0813">Transport</keyword>
<comment type="similarity">
    <text evidence="2">Belongs to the dicarboxylate/amino acid:cation symporter (DAACS) (TC 2.A.23) family.</text>
</comment>
<protein>
    <submittedName>
        <fullName evidence="8">L-cystine uptake protein TcyP</fullName>
    </submittedName>
</protein>
<dbReference type="Gene3D" id="1.10.3860.10">
    <property type="entry name" value="Sodium:dicarboxylate symporter"/>
    <property type="match status" value="1"/>
</dbReference>
<dbReference type="GO" id="GO:0015293">
    <property type="term" value="F:symporter activity"/>
    <property type="evidence" value="ECO:0007669"/>
    <property type="project" value="InterPro"/>
</dbReference>
<name>A0A7H4N0X4_9ENTR</name>
<dbReference type="GO" id="GO:0005886">
    <property type="term" value="C:plasma membrane"/>
    <property type="evidence" value="ECO:0007669"/>
    <property type="project" value="TreeGrafter"/>
</dbReference>
<proteinExistence type="inferred from homology"/>
<reference evidence="8 9" key="1">
    <citation type="submission" date="2018-06" db="EMBL/GenBank/DDBJ databases">
        <authorList>
            <consortium name="Pathogen Informatics"/>
            <person name="Doyle S."/>
        </authorList>
    </citation>
    <scope>NUCLEOTIDE SEQUENCE [LARGE SCALE GENOMIC DNA]</scope>
    <source>
        <strain evidence="8 9">NCTC11685</strain>
    </source>
</reference>
<comment type="caution">
    <text evidence="8">The sequence shown here is derived from an EMBL/GenBank/DDBJ whole genome shotgun (WGS) entry which is preliminary data.</text>
</comment>
<evidence type="ECO:0000256" key="1">
    <source>
        <dbReference type="ARBA" id="ARBA00004141"/>
    </source>
</evidence>
<dbReference type="Proteomes" id="UP000254863">
    <property type="component" value="Unassembled WGS sequence"/>
</dbReference>
<evidence type="ECO:0000256" key="2">
    <source>
        <dbReference type="ARBA" id="ARBA00006148"/>
    </source>
</evidence>
<organism evidence="8 9">
    <name type="scientific">Klebsiella michiganensis</name>
    <dbReference type="NCBI Taxonomy" id="1134687"/>
    <lineage>
        <taxon>Bacteria</taxon>
        <taxon>Pseudomonadati</taxon>
        <taxon>Pseudomonadota</taxon>
        <taxon>Gammaproteobacteria</taxon>
        <taxon>Enterobacterales</taxon>
        <taxon>Enterobacteriaceae</taxon>
        <taxon>Klebsiella/Raoultella group</taxon>
        <taxon>Klebsiella</taxon>
    </lineage>
</organism>
<evidence type="ECO:0000256" key="7">
    <source>
        <dbReference type="SAM" id="Phobius"/>
    </source>
</evidence>
<feature type="transmembrane region" description="Helical" evidence="7">
    <location>
        <begin position="16"/>
        <end position="37"/>
    </location>
</feature>
<gene>
    <name evidence="8" type="primary">tcyP_3</name>
    <name evidence="8" type="ORF">NCTC11685_00893</name>
</gene>
<keyword evidence="5 7" id="KW-1133">Transmembrane helix</keyword>
<sequence length="117" mass="12632">MVAGSNLQDIIKLGSFVIASYIGLGIMFVVHGLLLAVNGVSPLKYFRKVWPVLTFAFTSRSSAASIPLNVEAQTRRLGVPESIASFSASFGATIGAERLRGPLSGDARRDGRPYRRY</sequence>
<dbReference type="SUPFAM" id="SSF118215">
    <property type="entry name" value="Proton glutamate symport protein"/>
    <property type="match status" value="1"/>
</dbReference>
<evidence type="ECO:0000313" key="8">
    <source>
        <dbReference type="EMBL" id="STV73705.1"/>
    </source>
</evidence>
<evidence type="ECO:0000256" key="5">
    <source>
        <dbReference type="ARBA" id="ARBA00022989"/>
    </source>
</evidence>
<dbReference type="EMBL" id="UGMS01000001">
    <property type="protein sequence ID" value="STV73705.1"/>
    <property type="molecule type" value="Genomic_DNA"/>
</dbReference>